<feature type="chain" id="PRO_5045749625" description="GB1/RHD3-type G domain-containing protein" evidence="6">
    <location>
        <begin position="18"/>
        <end position="731"/>
    </location>
</feature>
<dbReference type="CDD" id="cd01851">
    <property type="entry name" value="GBP"/>
    <property type="match status" value="1"/>
</dbReference>
<evidence type="ECO:0000256" key="4">
    <source>
        <dbReference type="PROSITE-ProRule" id="PRU01052"/>
    </source>
</evidence>
<organism evidence="8 9">
    <name type="scientific">Ranitomeya imitator</name>
    <name type="common">mimic poison frog</name>
    <dbReference type="NCBI Taxonomy" id="111125"/>
    <lineage>
        <taxon>Eukaryota</taxon>
        <taxon>Metazoa</taxon>
        <taxon>Chordata</taxon>
        <taxon>Craniata</taxon>
        <taxon>Vertebrata</taxon>
        <taxon>Euteleostomi</taxon>
        <taxon>Amphibia</taxon>
        <taxon>Batrachia</taxon>
        <taxon>Anura</taxon>
        <taxon>Neobatrachia</taxon>
        <taxon>Hyloidea</taxon>
        <taxon>Dendrobatidae</taxon>
        <taxon>Dendrobatinae</taxon>
        <taxon>Ranitomeya</taxon>
    </lineage>
</organism>
<accession>A0ABN9M1B7</accession>
<feature type="transmembrane region" description="Helical" evidence="5">
    <location>
        <begin position="648"/>
        <end position="669"/>
    </location>
</feature>
<feature type="transmembrane region" description="Helical" evidence="5">
    <location>
        <begin position="616"/>
        <end position="636"/>
    </location>
</feature>
<evidence type="ECO:0000256" key="6">
    <source>
        <dbReference type="SAM" id="SignalP"/>
    </source>
</evidence>
<protein>
    <recommendedName>
        <fullName evidence="7">GB1/RHD3-type G domain-containing protein</fullName>
    </recommendedName>
</protein>
<dbReference type="PANTHER" id="PTHR10751">
    <property type="entry name" value="GUANYLATE BINDING PROTEIN"/>
    <property type="match status" value="1"/>
</dbReference>
<evidence type="ECO:0000256" key="3">
    <source>
        <dbReference type="ARBA" id="ARBA00023134"/>
    </source>
</evidence>
<keyword evidence="5" id="KW-0472">Membrane</keyword>
<name>A0ABN9M1B7_9NEOB</name>
<dbReference type="EMBL" id="CAUEEQ010036675">
    <property type="protein sequence ID" value="CAJ0953424.1"/>
    <property type="molecule type" value="Genomic_DNA"/>
</dbReference>
<dbReference type="Gene3D" id="3.40.50.300">
    <property type="entry name" value="P-loop containing nucleotide triphosphate hydrolases"/>
    <property type="match status" value="1"/>
</dbReference>
<evidence type="ECO:0000313" key="8">
    <source>
        <dbReference type="EMBL" id="CAJ0953424.1"/>
    </source>
</evidence>
<dbReference type="PROSITE" id="PS51715">
    <property type="entry name" value="G_GB1_RHD3"/>
    <property type="match status" value="1"/>
</dbReference>
<dbReference type="InterPro" id="IPR003191">
    <property type="entry name" value="Guanylate-bd/ATL_C"/>
</dbReference>
<evidence type="ECO:0000256" key="1">
    <source>
        <dbReference type="ARBA" id="ARBA00022741"/>
    </source>
</evidence>
<evidence type="ECO:0000313" key="9">
    <source>
        <dbReference type="Proteomes" id="UP001176940"/>
    </source>
</evidence>
<reference evidence="8" key="1">
    <citation type="submission" date="2023-07" db="EMBL/GenBank/DDBJ databases">
        <authorList>
            <person name="Stuckert A."/>
        </authorList>
    </citation>
    <scope>NUCLEOTIDE SEQUENCE</scope>
</reference>
<keyword evidence="3" id="KW-0342">GTP-binding</keyword>
<feature type="domain" description="GB1/RHD3-type G" evidence="7">
    <location>
        <begin position="119"/>
        <end position="484"/>
    </location>
</feature>
<keyword evidence="5" id="KW-1133">Transmembrane helix</keyword>
<keyword evidence="6" id="KW-0732">Signal</keyword>
<comment type="similarity">
    <text evidence="4">Belongs to the TRAFAC class dynamin-like GTPase superfamily. GB1/RHD3 GTPase family.</text>
</comment>
<dbReference type="Gene3D" id="1.20.58.420">
    <property type="entry name" value="AHSP"/>
    <property type="match status" value="1"/>
</dbReference>
<evidence type="ECO:0000259" key="7">
    <source>
        <dbReference type="PROSITE" id="PS51715"/>
    </source>
</evidence>
<keyword evidence="2" id="KW-0378">Hydrolase</keyword>
<dbReference type="SUPFAM" id="SSF48340">
    <property type="entry name" value="Interferon-induced guanylate-binding protein 1 (GBP1), C-terminal domain"/>
    <property type="match status" value="1"/>
</dbReference>
<evidence type="ECO:0000256" key="5">
    <source>
        <dbReference type="SAM" id="Phobius"/>
    </source>
</evidence>
<proteinExistence type="inferred from homology"/>
<gene>
    <name evidence="8" type="ORF">RIMI_LOCUS14305394</name>
</gene>
<dbReference type="Proteomes" id="UP001176940">
    <property type="component" value="Unassembled WGS sequence"/>
</dbReference>
<dbReference type="InterPro" id="IPR015894">
    <property type="entry name" value="Guanylate-bd_N"/>
</dbReference>
<feature type="signal peptide" evidence="6">
    <location>
        <begin position="1"/>
        <end position="17"/>
    </location>
</feature>
<dbReference type="InterPro" id="IPR030386">
    <property type="entry name" value="G_GB1_RHD3_dom"/>
</dbReference>
<dbReference type="Pfam" id="PF02841">
    <property type="entry name" value="GBP_C"/>
    <property type="match status" value="1"/>
</dbReference>
<keyword evidence="9" id="KW-1185">Reference proteome</keyword>
<keyword evidence="5" id="KW-0812">Transmembrane</keyword>
<sequence length="731" mass="82550">MHVHVKVALVLQVKVCGLLFHPGHVQKSSLFFVKDSAGYDCSSMGNACLKCVYLGCKYGLMKGQDEDPVEDIQLNSESDAEVMDKPHPIQIVLAHEDDHNFELDEKALESILMQDHIRDLNVVVVSVAGAFRKGKSFLLDFMLRFMYSQNYTNWVGGSHEPLTGFTWRGGCERETTGIQIWSEVFVIEKPDGTKIAVILMDTQGAFDSQSTIKDCATVFALSTMTSSVQVYNLSQNIQEDDLQHLQLFTEYGRLAMEEIYKKPFQTLMFLIRDWSYPYEHPYGLEGGKLFLEKRLQESSLPINVLEIRAIFLFLFHWERILRGLPVRIQTDNATAVAYVNHQGGTRSSLALTEVSKILLWAEATVPDKVVFRPPPSFLPKVVSTFHLNEDIVLPSFCPAPTHPLERSLNKLDLVRAVKQNQHEELQNVRKHIHSCFTNIGCFLLPHPGLKVATNPSFDGRLVDIDDEFKKELQNLVPLLLAPGNLVEKEISGSKVTCRDLLEYFKAYIKIYQGEELPHPKSMLQATAEANNLAAVAGAKDTYSKYMEQVCGGDKPYIAPADLERKHLDVKESCIKQFRSVKKMGGEDFCRRYQDQLEAEIEESYANFMKHNDGKNIFYAARTPATLFAVMFAMYIISGLTGFIGLNSIANICNLIMGLALLSFCTWAYVKYSGEFRDLGTLIDQIAEIIWEQVLKPMSDTLMEDNIRQTVTNSIKAGLTEQVTQASRLKTD</sequence>
<comment type="caution">
    <text evidence="8">The sequence shown here is derived from an EMBL/GenBank/DDBJ whole genome shotgun (WGS) entry which is preliminary data.</text>
</comment>
<keyword evidence="1" id="KW-0547">Nucleotide-binding</keyword>
<dbReference type="CDD" id="cd09275">
    <property type="entry name" value="RNase_HI_RT_DIRS1"/>
    <property type="match status" value="1"/>
</dbReference>
<evidence type="ECO:0000256" key="2">
    <source>
        <dbReference type="ARBA" id="ARBA00022801"/>
    </source>
</evidence>
<dbReference type="Pfam" id="PF02263">
    <property type="entry name" value="GBP"/>
    <property type="match status" value="2"/>
</dbReference>
<dbReference type="InterPro" id="IPR027417">
    <property type="entry name" value="P-loop_NTPase"/>
</dbReference>
<dbReference type="InterPro" id="IPR036543">
    <property type="entry name" value="Guanylate-bd_C_sf"/>
</dbReference>
<dbReference type="SUPFAM" id="SSF52540">
    <property type="entry name" value="P-loop containing nucleoside triphosphate hydrolases"/>
    <property type="match status" value="1"/>
</dbReference>